<feature type="domain" description="CBS" evidence="10">
    <location>
        <begin position="195"/>
        <end position="253"/>
    </location>
</feature>
<evidence type="ECO:0000256" key="3">
    <source>
        <dbReference type="ARBA" id="ARBA00022448"/>
    </source>
</evidence>
<evidence type="ECO:0000256" key="4">
    <source>
        <dbReference type="ARBA" id="ARBA00022692"/>
    </source>
</evidence>
<organism evidence="11 13">
    <name type="scientific">Euhalothece natronophila Z-M001</name>
    <dbReference type="NCBI Taxonomy" id="522448"/>
    <lineage>
        <taxon>Bacteria</taxon>
        <taxon>Bacillati</taxon>
        <taxon>Cyanobacteriota</taxon>
        <taxon>Cyanophyceae</taxon>
        <taxon>Oscillatoriophycideae</taxon>
        <taxon>Chroococcales</taxon>
        <taxon>Halothecacae</taxon>
        <taxon>Halothece cluster</taxon>
        <taxon>Euhalothece</taxon>
    </lineage>
</organism>
<dbReference type="Gene3D" id="1.25.60.10">
    <property type="entry name" value="MgtE N-terminal domain-like"/>
    <property type="match status" value="1"/>
</dbReference>
<dbReference type="GO" id="GO:0005886">
    <property type="term" value="C:plasma membrane"/>
    <property type="evidence" value="ECO:0007669"/>
    <property type="project" value="UniProtKB-SubCell"/>
</dbReference>
<dbReference type="AlphaFoldDB" id="A0A5B8NJE9"/>
<feature type="transmembrane region" description="Helical" evidence="9">
    <location>
        <begin position="394"/>
        <end position="419"/>
    </location>
</feature>
<comment type="subunit">
    <text evidence="9">Homodimer.</text>
</comment>
<feature type="transmembrane region" description="Helical" evidence="9">
    <location>
        <begin position="439"/>
        <end position="455"/>
    </location>
</feature>
<evidence type="ECO:0000256" key="5">
    <source>
        <dbReference type="ARBA" id="ARBA00022842"/>
    </source>
</evidence>
<dbReference type="InterPro" id="IPR036739">
    <property type="entry name" value="SLC41_membr_dom_sf"/>
</dbReference>
<dbReference type="Pfam" id="PF01769">
    <property type="entry name" value="MgtE"/>
    <property type="match status" value="1"/>
</dbReference>
<protein>
    <recommendedName>
        <fullName evidence="9">Magnesium transporter MgtE</fullName>
    </recommendedName>
</protein>
<sequence length="456" mass="50286">MHQNVLEDLLQPNALQAAKKEANQIPATELVQLLMEIDPDKRVLAFRLLDKDKAIAVFEYLRAEEQAELIQSMEDPKVMHLVEALPADERVRLFEELPAKVTKRLIGNLSPNSRENVNRLLGYPERSAGRIMNLRFLAVRDNITVGTALEQVKESNLNPNELAIIFLIDKERYYKGFLQTVNLIKASPQVPVSELVEGTQIAASVDTRDLQAAKLLKDYDLPAIPVLDREGRLVGDITFDDVIDLVEEEATDAAYAKAGVGSLTGRDRVWSERLVRGAPWYAIRLRILFLIVTLVGGFLVGGVIERFEETLEAVVVAAVFIPLVMDMGGNVGTQSSTIFARGLAWNQIDVKRFYPYLFREVKIGLMMGAALGIMGGIVALFWQGIPNDAPEIGLAVGLGLFCVILLGSVLGACLPWIMLKAGFDHGPGADPFITTIKDFVGLLIYFSLVDLFLGIG</sequence>
<dbReference type="GO" id="GO:0046872">
    <property type="term" value="F:metal ion binding"/>
    <property type="evidence" value="ECO:0007669"/>
    <property type="project" value="UniProtKB-KW"/>
</dbReference>
<dbReference type="Gene3D" id="1.10.357.20">
    <property type="entry name" value="SLC41 divalent cation transporters, integral membrane domain"/>
    <property type="match status" value="1"/>
</dbReference>
<dbReference type="PROSITE" id="PS51371">
    <property type="entry name" value="CBS"/>
    <property type="match status" value="1"/>
</dbReference>
<dbReference type="Pfam" id="PF00571">
    <property type="entry name" value="CBS"/>
    <property type="match status" value="1"/>
</dbReference>
<dbReference type="Pfam" id="PF03448">
    <property type="entry name" value="MgtE_N"/>
    <property type="match status" value="1"/>
</dbReference>
<comment type="subcellular location">
    <subcellularLocation>
        <location evidence="9">Cell membrane</location>
        <topology evidence="9">Multi-pass membrane protein</topology>
    </subcellularLocation>
    <subcellularLocation>
        <location evidence="1">Membrane</location>
        <topology evidence="1">Multi-pass membrane protein</topology>
    </subcellularLocation>
</comment>
<evidence type="ECO:0000256" key="1">
    <source>
        <dbReference type="ARBA" id="ARBA00004141"/>
    </source>
</evidence>
<dbReference type="SUPFAM" id="SSF158791">
    <property type="entry name" value="MgtE N-terminal domain-like"/>
    <property type="match status" value="1"/>
</dbReference>
<name>A0A5B8NJE9_9CHRO</name>
<dbReference type="CDD" id="cd04606">
    <property type="entry name" value="CBS_pair_Mg_transporter"/>
    <property type="match status" value="1"/>
</dbReference>
<feature type="transmembrane region" description="Helical" evidence="9">
    <location>
        <begin position="363"/>
        <end position="382"/>
    </location>
</feature>
<dbReference type="GO" id="GO:0015095">
    <property type="term" value="F:magnesium ion transmembrane transporter activity"/>
    <property type="evidence" value="ECO:0007669"/>
    <property type="project" value="UniProtKB-UniRule"/>
</dbReference>
<keyword evidence="3 9" id="KW-0813">Transport</keyword>
<evidence type="ECO:0000256" key="2">
    <source>
        <dbReference type="ARBA" id="ARBA00009749"/>
    </source>
</evidence>
<dbReference type="EMBL" id="CP042326">
    <property type="protein sequence ID" value="QDZ38470.1"/>
    <property type="molecule type" value="Genomic_DNA"/>
</dbReference>
<evidence type="ECO:0000313" key="13">
    <source>
        <dbReference type="Proteomes" id="UP000318453"/>
    </source>
</evidence>
<keyword evidence="9" id="KW-1003">Cell membrane</keyword>
<accession>A0A5B8NJE9</accession>
<keyword evidence="13" id="KW-1185">Reference proteome</keyword>
<dbReference type="InterPro" id="IPR038076">
    <property type="entry name" value="MgtE_N_sf"/>
</dbReference>
<dbReference type="Gene3D" id="3.10.580.10">
    <property type="entry name" value="CBS-domain"/>
    <property type="match status" value="1"/>
</dbReference>
<dbReference type="NCBIfam" id="TIGR00400">
    <property type="entry name" value="mgtE"/>
    <property type="match status" value="1"/>
</dbReference>
<dbReference type="PANTHER" id="PTHR43773">
    <property type="entry name" value="MAGNESIUM TRANSPORTER MGTE"/>
    <property type="match status" value="1"/>
</dbReference>
<dbReference type="KEGG" id="enn:FRE64_00025"/>
<keyword evidence="6 9" id="KW-1133">Transmembrane helix</keyword>
<keyword evidence="4 9" id="KW-0812">Transmembrane</keyword>
<reference evidence="11 13" key="1">
    <citation type="submission" date="2019-08" db="EMBL/GenBank/DDBJ databases">
        <title>Carotenoids and Carotenoid Binding Proteins in the Halophilic Cyanobacterium Euhalothece sp. ZM00.</title>
        <authorList>
            <person name="Cho S.M."/>
            <person name="Song J.Y."/>
            <person name="Park Y.-I."/>
        </authorList>
    </citation>
    <scope>NUCLEOTIDE SEQUENCE [LARGE SCALE GENOMIC DNA]</scope>
    <source>
        <strain evidence="11 13">Z-M001</strain>
    </source>
</reference>
<dbReference type="InterPro" id="IPR006668">
    <property type="entry name" value="Mg_transptr_MgtE_intracell_dom"/>
</dbReference>
<evidence type="ECO:0000256" key="9">
    <source>
        <dbReference type="RuleBase" id="RU362011"/>
    </source>
</evidence>
<evidence type="ECO:0000256" key="7">
    <source>
        <dbReference type="ARBA" id="ARBA00023136"/>
    </source>
</evidence>
<keyword evidence="7 9" id="KW-0472">Membrane</keyword>
<evidence type="ECO:0000313" key="12">
    <source>
        <dbReference type="EMBL" id="QDZ41385.1"/>
    </source>
</evidence>
<dbReference type="InterPro" id="IPR000644">
    <property type="entry name" value="CBS_dom"/>
</dbReference>
<dbReference type="InterPro" id="IPR006667">
    <property type="entry name" value="SLC41_membr_dom"/>
</dbReference>
<dbReference type="RefSeq" id="WP_146294081.1">
    <property type="nucleotide sequence ID" value="NZ_CP042326.1"/>
</dbReference>
<evidence type="ECO:0000256" key="6">
    <source>
        <dbReference type="ARBA" id="ARBA00022989"/>
    </source>
</evidence>
<evidence type="ECO:0000259" key="10">
    <source>
        <dbReference type="PROSITE" id="PS51371"/>
    </source>
</evidence>
<feature type="transmembrane region" description="Helical" evidence="9">
    <location>
        <begin position="283"/>
        <end position="304"/>
    </location>
</feature>
<evidence type="ECO:0000256" key="8">
    <source>
        <dbReference type="PROSITE-ProRule" id="PRU00703"/>
    </source>
</evidence>
<dbReference type="PANTHER" id="PTHR43773:SF1">
    <property type="entry name" value="MAGNESIUM TRANSPORTER MGTE"/>
    <property type="match status" value="1"/>
</dbReference>
<gene>
    <name evidence="11" type="primary">mgtE</name>
    <name evidence="11" type="ORF">FRE64_00025</name>
    <name evidence="12" type="ORF">FRE64_16405</name>
</gene>
<comment type="caution">
    <text evidence="9">Lacks conserved residue(s) required for the propagation of feature annotation.</text>
</comment>
<dbReference type="OrthoDB" id="9790355at2"/>
<comment type="similarity">
    <text evidence="2 9">Belongs to the SLC41A transporter family.</text>
</comment>
<dbReference type="SUPFAM" id="SSF54631">
    <property type="entry name" value="CBS-domain pair"/>
    <property type="match status" value="1"/>
</dbReference>
<evidence type="ECO:0000313" key="11">
    <source>
        <dbReference type="EMBL" id="QDZ38470.1"/>
    </source>
</evidence>
<dbReference type="EMBL" id="CP042326">
    <property type="protein sequence ID" value="QDZ41385.1"/>
    <property type="molecule type" value="Genomic_DNA"/>
</dbReference>
<dbReference type="InterPro" id="IPR006669">
    <property type="entry name" value="MgtE_transporter"/>
</dbReference>
<keyword evidence="5 9" id="KW-0460">Magnesium</keyword>
<dbReference type="Proteomes" id="UP000318453">
    <property type="component" value="Chromosome"/>
</dbReference>
<proteinExistence type="inferred from homology"/>
<dbReference type="SUPFAM" id="SSF161093">
    <property type="entry name" value="MgtE membrane domain-like"/>
    <property type="match status" value="1"/>
</dbReference>
<comment type="function">
    <text evidence="9">Acts as a magnesium transporter.</text>
</comment>
<dbReference type="InterPro" id="IPR046342">
    <property type="entry name" value="CBS_dom_sf"/>
</dbReference>
<dbReference type="SMART" id="SM00924">
    <property type="entry name" value="MgtE_N"/>
    <property type="match status" value="1"/>
</dbReference>
<dbReference type="KEGG" id="enn:FRE64_16405"/>
<keyword evidence="8" id="KW-0129">CBS domain</keyword>
<keyword evidence="9" id="KW-0479">Metal-binding</keyword>